<dbReference type="OrthoDB" id="9789418at2"/>
<proteinExistence type="inferred from homology"/>
<organism evidence="2 3">
    <name type="scientific">Nitrincola tapanii</name>
    <dbReference type="NCBI Taxonomy" id="1708751"/>
    <lineage>
        <taxon>Bacteria</taxon>
        <taxon>Pseudomonadati</taxon>
        <taxon>Pseudomonadota</taxon>
        <taxon>Gammaproteobacteria</taxon>
        <taxon>Oceanospirillales</taxon>
        <taxon>Oceanospirillaceae</taxon>
        <taxon>Nitrincola</taxon>
    </lineage>
</organism>
<keyword evidence="2" id="KW-0808">Transferase</keyword>
<evidence type="ECO:0000313" key="3">
    <source>
        <dbReference type="Proteomes" id="UP000325302"/>
    </source>
</evidence>
<dbReference type="InterPro" id="IPR017462">
    <property type="entry name" value="Sulphur_relay_TusC/DsrF"/>
</dbReference>
<reference evidence="2 3" key="1">
    <citation type="submission" date="2019-03" db="EMBL/GenBank/DDBJ databases">
        <title>Nitrincola sp. nov. isolated from an Indian soda lake.</title>
        <authorList>
            <person name="Joshi A."/>
            <person name="Thite S.V."/>
            <person name="Joseph N."/>
            <person name="Dhotre D."/>
            <person name="Moorthy M."/>
            <person name="Shouche Y.S."/>
        </authorList>
    </citation>
    <scope>NUCLEOTIDE SEQUENCE [LARGE SCALE GENOMIC DNA]</scope>
    <source>
        <strain evidence="2 3">MEB193</strain>
    </source>
</reference>
<dbReference type="SUPFAM" id="SSF75169">
    <property type="entry name" value="DsrEFH-like"/>
    <property type="match status" value="1"/>
</dbReference>
<dbReference type="NCBIfam" id="NF001238">
    <property type="entry name" value="PRK00211.1"/>
    <property type="match status" value="1"/>
</dbReference>
<evidence type="ECO:0000313" key="2">
    <source>
        <dbReference type="EMBL" id="KAA0875447.1"/>
    </source>
</evidence>
<dbReference type="Pfam" id="PF02635">
    <property type="entry name" value="DsrE"/>
    <property type="match status" value="1"/>
</dbReference>
<dbReference type="EMBL" id="SMRS01000003">
    <property type="protein sequence ID" value="KAA0875447.1"/>
    <property type="molecule type" value="Genomic_DNA"/>
</dbReference>
<dbReference type="PANTHER" id="PTHR38780">
    <property type="entry name" value="PROTEIN TUSC"/>
    <property type="match status" value="1"/>
</dbReference>
<dbReference type="GO" id="GO:0016740">
    <property type="term" value="F:transferase activity"/>
    <property type="evidence" value="ECO:0007669"/>
    <property type="project" value="UniProtKB-KW"/>
</dbReference>
<dbReference type="NCBIfam" id="TIGR03010">
    <property type="entry name" value="sulf_tusC_dsrF"/>
    <property type="match status" value="1"/>
</dbReference>
<gene>
    <name evidence="2" type="primary">tusC</name>
    <name evidence="2" type="ORF">E1H14_05560</name>
</gene>
<accession>A0A5A9W414</accession>
<dbReference type="AlphaFoldDB" id="A0A5A9W414"/>
<dbReference type="PANTHER" id="PTHR38780:SF1">
    <property type="entry name" value="PROTEIN TUSC"/>
    <property type="match status" value="1"/>
</dbReference>
<protein>
    <submittedName>
        <fullName evidence="2">Sulfurtransferase complex subunit TusC</fullName>
    </submittedName>
</protein>
<comment type="caution">
    <text evidence="2">The sequence shown here is derived from an EMBL/GenBank/DDBJ whole genome shotgun (WGS) entry which is preliminary data.</text>
</comment>
<comment type="similarity">
    <text evidence="1">Belongs to the DsrF/TusC family.</text>
</comment>
<evidence type="ECO:0000256" key="1">
    <source>
        <dbReference type="ARBA" id="ARBA00005996"/>
    </source>
</evidence>
<dbReference type="InterPro" id="IPR003787">
    <property type="entry name" value="Sulphur_relay_DsrE/F-like"/>
</dbReference>
<dbReference type="RefSeq" id="WP_149390454.1">
    <property type="nucleotide sequence ID" value="NZ_SMRS01000003.1"/>
</dbReference>
<name>A0A5A9W414_9GAMM</name>
<dbReference type="Proteomes" id="UP000325302">
    <property type="component" value="Unassembled WGS sequence"/>
</dbReference>
<keyword evidence="3" id="KW-1185">Reference proteome</keyword>
<sequence length="119" mass="12928">MAKSCLLISSAAPYGSSAARDLLDIALTASVFELPVALLLIGDGVLQLKSQQQPQTIAQKNLNAIQASLPLYDLERIYVEAEAMSFYDLQLEDLCLTAQPLQSEEIQALIAEFESVITL</sequence>
<dbReference type="InterPro" id="IPR027396">
    <property type="entry name" value="DsrEFH-like"/>
</dbReference>
<dbReference type="Gene3D" id="3.40.1260.10">
    <property type="entry name" value="DsrEFH-like"/>
    <property type="match status" value="1"/>
</dbReference>